<keyword evidence="3" id="KW-1185">Reference proteome</keyword>
<protein>
    <submittedName>
        <fullName evidence="2">DUF2854 domain-containing protein</fullName>
    </submittedName>
</protein>
<gene>
    <name evidence="2" type="ORF">ACE1CC_33395</name>
</gene>
<organism evidence="2 3">
    <name type="scientific">Floridaenema aerugineum BLCC-F46</name>
    <dbReference type="NCBI Taxonomy" id="3153654"/>
    <lineage>
        <taxon>Bacteria</taxon>
        <taxon>Bacillati</taxon>
        <taxon>Cyanobacteriota</taxon>
        <taxon>Cyanophyceae</taxon>
        <taxon>Oscillatoriophycideae</taxon>
        <taxon>Aerosakkonematales</taxon>
        <taxon>Aerosakkonemataceae</taxon>
        <taxon>Floridanema</taxon>
        <taxon>Floridanema aerugineum</taxon>
    </lineage>
</organism>
<dbReference type="Pfam" id="PF11016">
    <property type="entry name" value="DUF2854"/>
    <property type="match status" value="1"/>
</dbReference>
<feature type="transmembrane region" description="Helical" evidence="1">
    <location>
        <begin position="7"/>
        <end position="27"/>
    </location>
</feature>
<keyword evidence="1" id="KW-0812">Transmembrane</keyword>
<keyword evidence="1" id="KW-0472">Membrane</keyword>
<evidence type="ECO:0000313" key="2">
    <source>
        <dbReference type="EMBL" id="MFB2881773.1"/>
    </source>
</evidence>
<keyword evidence="1" id="KW-1133">Transmembrane helix</keyword>
<proteinExistence type="predicted"/>
<dbReference type="Proteomes" id="UP001576774">
    <property type="component" value="Unassembled WGS sequence"/>
</dbReference>
<comment type="caution">
    <text evidence="2">The sequence shown here is derived from an EMBL/GenBank/DDBJ whole genome shotgun (WGS) entry which is preliminary data.</text>
</comment>
<dbReference type="RefSeq" id="WP_413274742.1">
    <property type="nucleotide sequence ID" value="NZ_JBHFNQ010000244.1"/>
</dbReference>
<reference evidence="2 3" key="1">
    <citation type="submission" date="2024-09" db="EMBL/GenBank/DDBJ databases">
        <title>Floridaenema gen nov. (Aerosakkonemataceae, Aerosakkonematales ord. nov., Cyanobacteria) from benthic tropical and subtropical fresh waters, with the description of four new species.</title>
        <authorList>
            <person name="Moretto J.A."/>
            <person name="Berthold D.E."/>
            <person name="Lefler F.W."/>
            <person name="Huang I.-S."/>
            <person name="Laughinghouse H. IV."/>
        </authorList>
    </citation>
    <scope>NUCLEOTIDE SEQUENCE [LARGE SCALE GENOMIC DNA]</scope>
    <source>
        <strain evidence="2 3">BLCC-F46</strain>
    </source>
</reference>
<dbReference type="PANTHER" id="PTHR35551:SF1">
    <property type="entry name" value="ACCLIMATION OF PHOTOSYNTHESIS TO ENVIRONMENT"/>
    <property type="match status" value="1"/>
</dbReference>
<dbReference type="EMBL" id="JBHFNQ010000244">
    <property type="protein sequence ID" value="MFB2881773.1"/>
    <property type="molecule type" value="Genomic_DNA"/>
</dbReference>
<accession>A0ABV4XI44</accession>
<evidence type="ECO:0000313" key="3">
    <source>
        <dbReference type="Proteomes" id="UP001576774"/>
    </source>
</evidence>
<dbReference type="InterPro" id="IPR021275">
    <property type="entry name" value="DUF2854"/>
</dbReference>
<sequence length="182" mass="19984">MLRQTSLATLGISLGSILTAVGFIAYFANNPTLNLVGFFYGFPLLLGGLALKGSELKPIPLSQPTGPNILELRNQQATKTQTKLRKDLTGYKYGQDAHLDRALAQVGLSPTEEKRPQVTGLRETEVNGAYTLVLEFDSPLLPIQVWQQQLEKIETFFGPGIKAELHQPEENRIELSLIALPG</sequence>
<name>A0ABV4XI44_9CYAN</name>
<dbReference type="PANTHER" id="PTHR35551">
    <property type="match status" value="1"/>
</dbReference>
<evidence type="ECO:0000256" key="1">
    <source>
        <dbReference type="SAM" id="Phobius"/>
    </source>
</evidence>